<feature type="transmembrane region" description="Helical" evidence="8">
    <location>
        <begin position="58"/>
        <end position="78"/>
    </location>
</feature>
<dbReference type="InterPro" id="IPR002898">
    <property type="entry name" value="MotA_ExbB_proton_chnl"/>
</dbReference>
<evidence type="ECO:0000259" key="9">
    <source>
        <dbReference type="Pfam" id="PF01618"/>
    </source>
</evidence>
<dbReference type="AlphaFoldDB" id="A0A382IPC8"/>
<feature type="transmembrane region" description="Helical" evidence="8">
    <location>
        <begin position="198"/>
        <end position="221"/>
    </location>
</feature>
<evidence type="ECO:0000256" key="2">
    <source>
        <dbReference type="ARBA" id="ARBA00010442"/>
    </source>
</evidence>
<protein>
    <recommendedName>
        <fullName evidence="9">MotA/TolQ/ExbB proton channel domain-containing protein</fullName>
    </recommendedName>
</protein>
<accession>A0A382IPC8</accession>
<keyword evidence="5 8" id="KW-1133">Transmembrane helix</keyword>
<feature type="compositionally biased region" description="Basic residues" evidence="7">
    <location>
        <begin position="253"/>
        <end position="274"/>
    </location>
</feature>
<name>A0A382IPC8_9ZZZZ</name>
<comment type="similarity">
    <text evidence="2">Belongs to the ExbB/TolQ family.</text>
</comment>
<feature type="transmembrane region" description="Helical" evidence="8">
    <location>
        <begin position="158"/>
        <end position="178"/>
    </location>
</feature>
<evidence type="ECO:0000256" key="1">
    <source>
        <dbReference type="ARBA" id="ARBA00004651"/>
    </source>
</evidence>
<evidence type="ECO:0000256" key="3">
    <source>
        <dbReference type="ARBA" id="ARBA00022475"/>
    </source>
</evidence>
<dbReference type="InterPro" id="IPR050790">
    <property type="entry name" value="ExbB/TolQ_transport"/>
</dbReference>
<keyword evidence="4 8" id="KW-0812">Transmembrane</keyword>
<dbReference type="GO" id="GO:0005886">
    <property type="term" value="C:plasma membrane"/>
    <property type="evidence" value="ECO:0007669"/>
    <property type="project" value="UniProtKB-SubCell"/>
</dbReference>
<evidence type="ECO:0000256" key="8">
    <source>
        <dbReference type="SAM" id="Phobius"/>
    </source>
</evidence>
<comment type="subcellular location">
    <subcellularLocation>
        <location evidence="1">Cell membrane</location>
        <topology evidence="1">Multi-pass membrane protein</topology>
    </subcellularLocation>
</comment>
<organism evidence="10">
    <name type="scientific">marine metagenome</name>
    <dbReference type="NCBI Taxonomy" id="408172"/>
    <lineage>
        <taxon>unclassified sequences</taxon>
        <taxon>metagenomes</taxon>
        <taxon>ecological metagenomes</taxon>
    </lineage>
</organism>
<dbReference type="PANTHER" id="PTHR30625:SF11">
    <property type="entry name" value="MOTA_TOLQ_EXBB PROTON CHANNEL DOMAIN-CONTAINING PROTEIN"/>
    <property type="match status" value="1"/>
</dbReference>
<dbReference type="EMBL" id="UINC01068436">
    <property type="protein sequence ID" value="SVC01067.1"/>
    <property type="molecule type" value="Genomic_DNA"/>
</dbReference>
<keyword evidence="3" id="KW-1003">Cell membrane</keyword>
<feature type="domain" description="MotA/TolQ/ExbB proton channel" evidence="9">
    <location>
        <begin position="119"/>
        <end position="236"/>
    </location>
</feature>
<dbReference type="PANTHER" id="PTHR30625">
    <property type="entry name" value="PROTEIN TOLQ"/>
    <property type="match status" value="1"/>
</dbReference>
<evidence type="ECO:0000256" key="6">
    <source>
        <dbReference type="ARBA" id="ARBA00023136"/>
    </source>
</evidence>
<proteinExistence type="inferred from homology"/>
<evidence type="ECO:0000256" key="5">
    <source>
        <dbReference type="ARBA" id="ARBA00022989"/>
    </source>
</evidence>
<evidence type="ECO:0000313" key="10">
    <source>
        <dbReference type="EMBL" id="SVC01067.1"/>
    </source>
</evidence>
<feature type="region of interest" description="Disordered" evidence="7">
    <location>
        <begin position="250"/>
        <end position="285"/>
    </location>
</feature>
<gene>
    <name evidence="10" type="ORF">METZ01_LOCUS253921</name>
</gene>
<dbReference type="Pfam" id="PF01618">
    <property type="entry name" value="MotA_ExbB"/>
    <property type="match status" value="1"/>
</dbReference>
<evidence type="ECO:0000256" key="7">
    <source>
        <dbReference type="SAM" id="MobiDB-lite"/>
    </source>
</evidence>
<keyword evidence="6 8" id="KW-0472">Membrane</keyword>
<sequence length="285" mass="29696">MKINNSNPMSLTSGRYALSIGAFIFLAFTSLAMAADVGAGAGDENETMFALVKKGGPVMIPLAIASILAVALGIERFISLKKDRVLPEGFLSGFGDAWKSDPSGKAAEEFCDESGGAAGHVFKAGVQWRNEGHEAIGKAIEDAGSREAEKMKRSVRPLSVIAGVCPLLGLLGTVYGMIDAFQKTAASGGAAKTADLANGIYQALVSTAAGLTIAIPVLLLFQWLSTRADRAIDHIDEAGTEFIVTHALAKSKTAAKKPTARKPAAKKPVRKTAAKKSTDSTSDES</sequence>
<dbReference type="GO" id="GO:0017038">
    <property type="term" value="P:protein import"/>
    <property type="evidence" value="ECO:0007669"/>
    <property type="project" value="TreeGrafter"/>
</dbReference>
<evidence type="ECO:0000256" key="4">
    <source>
        <dbReference type="ARBA" id="ARBA00022692"/>
    </source>
</evidence>
<reference evidence="10" key="1">
    <citation type="submission" date="2018-05" db="EMBL/GenBank/DDBJ databases">
        <authorList>
            <person name="Lanie J.A."/>
            <person name="Ng W.-L."/>
            <person name="Kazmierczak K.M."/>
            <person name="Andrzejewski T.M."/>
            <person name="Davidsen T.M."/>
            <person name="Wayne K.J."/>
            <person name="Tettelin H."/>
            <person name="Glass J.I."/>
            <person name="Rusch D."/>
            <person name="Podicherti R."/>
            <person name="Tsui H.-C.T."/>
            <person name="Winkler M.E."/>
        </authorList>
    </citation>
    <scope>NUCLEOTIDE SEQUENCE</scope>
</reference>